<dbReference type="InterPro" id="IPR023054">
    <property type="entry name" value="Sporulation_regulator_WhiA_C"/>
</dbReference>
<sequence>MSFAMEVKEEILNHTFTKEQKIMLLSGFIKYNGELIYTSKGAVLKLTNNSNNVIRNIFSMLKTIYDGNIEISIIQIQKLRKNKIYQLMLTDEVIFFLKRYNIYDINSSTKIIEIDLENYDKKIKQELIRAYISGIFIAIGSVNSPETTNYHLELQFKENESSTYITKILKKYNFTFKTTSKKNKFVCYIKKSIAVSDFLKFMDASISVMKFENTRINRDVSNNINRMINIDIYNQQKSSVTGSRQVEVIELIKKNNLMSELSPKAQLLSQIRLENPDASFSELEQLMNEKNVSITKSGISNLFKIIDKIANTIGD</sequence>
<comment type="similarity">
    <text evidence="4">Belongs to the WhiA family.</text>
</comment>
<evidence type="ECO:0000256" key="3">
    <source>
        <dbReference type="ARBA" id="ARBA00023306"/>
    </source>
</evidence>
<evidence type="ECO:0000313" key="9">
    <source>
        <dbReference type="Proteomes" id="UP000231823"/>
    </source>
</evidence>
<dbReference type="EMBL" id="CP025057">
    <property type="protein sequence ID" value="AUB31133.1"/>
    <property type="molecule type" value="Genomic_DNA"/>
</dbReference>
<organism evidence="8 9">
    <name type="scientific">Spiroplasma floricola 23-6</name>
    <dbReference type="NCBI Taxonomy" id="1336749"/>
    <lineage>
        <taxon>Bacteria</taxon>
        <taxon>Bacillati</taxon>
        <taxon>Mycoplasmatota</taxon>
        <taxon>Mollicutes</taxon>
        <taxon>Entomoplasmatales</taxon>
        <taxon>Spiroplasmataceae</taxon>
        <taxon>Spiroplasma</taxon>
    </lineage>
</organism>
<dbReference type="Gene3D" id="3.10.28.10">
    <property type="entry name" value="Homing endonucleases"/>
    <property type="match status" value="1"/>
</dbReference>
<keyword evidence="9" id="KW-1185">Reference proteome</keyword>
<dbReference type="Pfam" id="PF02650">
    <property type="entry name" value="HTH_WhiA"/>
    <property type="match status" value="1"/>
</dbReference>
<keyword evidence="3 4" id="KW-0131">Cell cycle</keyword>
<dbReference type="OrthoDB" id="401278at2"/>
<dbReference type="InterPro" id="IPR018478">
    <property type="entry name" value="Sporu_reg_WhiA_N_dom"/>
</dbReference>
<dbReference type="PANTHER" id="PTHR37307">
    <property type="entry name" value="CELL DIVISION PROTEIN WHIA-RELATED"/>
    <property type="match status" value="1"/>
</dbReference>
<evidence type="ECO:0000256" key="2">
    <source>
        <dbReference type="ARBA" id="ARBA00023125"/>
    </source>
</evidence>
<dbReference type="InterPro" id="IPR027434">
    <property type="entry name" value="Homing_endonucl"/>
</dbReference>
<dbReference type="Pfam" id="PF14527">
    <property type="entry name" value="LAGLIDADG_WhiA"/>
    <property type="match status" value="1"/>
</dbReference>
<accession>A0A2K8SCF4</accession>
<dbReference type="KEGG" id="sfz:SFLOR_v1c00720"/>
<keyword evidence="2 4" id="KW-0238">DNA-binding</keyword>
<proteinExistence type="inferred from homology"/>
<feature type="domain" description="WhiA LAGLIDADG-like" evidence="7">
    <location>
        <begin position="129"/>
        <end position="220"/>
    </location>
</feature>
<dbReference type="PANTHER" id="PTHR37307:SF1">
    <property type="entry name" value="CELL DIVISION PROTEIN WHIA-RELATED"/>
    <property type="match status" value="1"/>
</dbReference>
<evidence type="ECO:0000256" key="1">
    <source>
        <dbReference type="ARBA" id="ARBA00022618"/>
    </source>
</evidence>
<reference evidence="8 9" key="1">
    <citation type="submission" date="2017-12" db="EMBL/GenBank/DDBJ databases">
        <title>Complete genome sequence of Spiroplasma floricola 23-6 (ATCC 29989).</title>
        <authorList>
            <person name="Tsai Y.-M."/>
            <person name="Wu P.-S."/>
            <person name="Lo W.-S."/>
            <person name="Kuo C.-H."/>
        </authorList>
    </citation>
    <scope>NUCLEOTIDE SEQUENCE [LARGE SCALE GENOMIC DNA]</scope>
    <source>
        <strain evidence="8 9">23-6</strain>
    </source>
</reference>
<dbReference type="GO" id="GO:0043937">
    <property type="term" value="P:regulation of sporulation"/>
    <property type="evidence" value="ECO:0007669"/>
    <property type="project" value="InterPro"/>
</dbReference>
<name>A0A2K8SCF4_9MOLU</name>
<dbReference type="GO" id="GO:0003677">
    <property type="term" value="F:DNA binding"/>
    <property type="evidence" value="ECO:0007669"/>
    <property type="project" value="UniProtKB-UniRule"/>
</dbReference>
<evidence type="ECO:0000313" key="8">
    <source>
        <dbReference type="EMBL" id="AUB31133.1"/>
    </source>
</evidence>
<feature type="domain" description="Sporulation transcription regulator WhiA N-terminal" evidence="6">
    <location>
        <begin position="19"/>
        <end position="103"/>
    </location>
</feature>
<dbReference type="SUPFAM" id="SSF55608">
    <property type="entry name" value="Homing endonucleases"/>
    <property type="match status" value="1"/>
</dbReference>
<keyword evidence="1 4" id="KW-0132">Cell division</keyword>
<dbReference type="NCBIfam" id="TIGR00647">
    <property type="entry name" value="DNA_bind_WhiA"/>
    <property type="match status" value="1"/>
</dbReference>
<evidence type="ECO:0000259" key="6">
    <source>
        <dbReference type="Pfam" id="PF10298"/>
    </source>
</evidence>
<dbReference type="RefSeq" id="WP_100916127.1">
    <property type="nucleotide sequence ID" value="NZ_CP025057.1"/>
</dbReference>
<protein>
    <recommendedName>
        <fullName evidence="4">Probable cell division protein WhiA</fullName>
    </recommendedName>
</protein>
<dbReference type="HAMAP" id="MF_01420">
    <property type="entry name" value="HTH_type_WhiA"/>
    <property type="match status" value="1"/>
</dbReference>
<gene>
    <name evidence="4" type="primary">whiA</name>
    <name evidence="8" type="ORF">SFLOR_v1c00720</name>
</gene>
<feature type="domain" description="Sporulation regulator WhiA C-terminal" evidence="5">
    <location>
        <begin position="224"/>
        <end position="310"/>
    </location>
</feature>
<evidence type="ECO:0000256" key="4">
    <source>
        <dbReference type="HAMAP-Rule" id="MF_01420"/>
    </source>
</evidence>
<dbReference type="Proteomes" id="UP000231823">
    <property type="component" value="Chromosome"/>
</dbReference>
<dbReference type="GO" id="GO:0051301">
    <property type="term" value="P:cell division"/>
    <property type="evidence" value="ECO:0007669"/>
    <property type="project" value="UniProtKB-UniRule"/>
</dbReference>
<evidence type="ECO:0000259" key="5">
    <source>
        <dbReference type="Pfam" id="PF02650"/>
    </source>
</evidence>
<dbReference type="AlphaFoldDB" id="A0A2K8SCF4"/>
<evidence type="ECO:0000259" key="7">
    <source>
        <dbReference type="Pfam" id="PF14527"/>
    </source>
</evidence>
<comment type="function">
    <text evidence="4">Involved in cell division and chromosome segregation.</text>
</comment>
<dbReference type="InterPro" id="IPR039518">
    <property type="entry name" value="WhiA_LAGLIDADG_dom"/>
</dbReference>
<dbReference type="InterPro" id="IPR003802">
    <property type="entry name" value="Sporulation_regulator_WhiA"/>
</dbReference>
<dbReference type="Pfam" id="PF10298">
    <property type="entry name" value="WhiA_N"/>
    <property type="match status" value="1"/>
</dbReference>